<evidence type="ECO:0000256" key="3">
    <source>
        <dbReference type="ARBA" id="ARBA00022989"/>
    </source>
</evidence>
<accession>A0A4R3K8P8</accession>
<feature type="domain" description="NADH:quinone oxidoreductase/Mrp antiporter transmembrane" evidence="7">
    <location>
        <begin position="121"/>
        <end position="412"/>
    </location>
</feature>
<dbReference type="InterPro" id="IPR010096">
    <property type="entry name" value="NADH-Q_OxRdtase_suN/2"/>
</dbReference>
<evidence type="ECO:0000313" key="8">
    <source>
        <dbReference type="EMBL" id="TCS79376.1"/>
    </source>
</evidence>
<dbReference type="GO" id="GO:0050136">
    <property type="term" value="F:NADH dehydrogenase (quinone) (non-electrogenic) activity"/>
    <property type="evidence" value="ECO:0007669"/>
    <property type="project" value="UniProtKB-UniRule"/>
</dbReference>
<name>A0A4R3K8P8_9FIRM</name>
<keyword evidence="5" id="KW-1278">Translocase</keyword>
<dbReference type="EMBL" id="SMAA01000007">
    <property type="protein sequence ID" value="TCS79376.1"/>
    <property type="molecule type" value="Genomic_DNA"/>
</dbReference>
<keyword evidence="3 5" id="KW-1133">Transmembrane helix</keyword>
<keyword evidence="5" id="KW-1003">Cell membrane</keyword>
<dbReference type="GO" id="GO:0048038">
    <property type="term" value="F:quinone binding"/>
    <property type="evidence" value="ECO:0007669"/>
    <property type="project" value="UniProtKB-KW"/>
</dbReference>
<organism evidence="8 9">
    <name type="scientific">Pectinatus cerevisiiphilus</name>
    <dbReference type="NCBI Taxonomy" id="86956"/>
    <lineage>
        <taxon>Bacteria</taxon>
        <taxon>Bacillati</taxon>
        <taxon>Bacillota</taxon>
        <taxon>Negativicutes</taxon>
        <taxon>Selenomonadales</taxon>
        <taxon>Selenomonadaceae</taxon>
        <taxon>Pectinatus</taxon>
    </lineage>
</organism>
<feature type="transmembrane region" description="Helical" evidence="5">
    <location>
        <begin position="197"/>
        <end position="222"/>
    </location>
</feature>
<dbReference type="RefSeq" id="WP_132549220.1">
    <property type="nucleotide sequence ID" value="NZ_SMAA01000007.1"/>
</dbReference>
<evidence type="ECO:0000256" key="4">
    <source>
        <dbReference type="ARBA" id="ARBA00023136"/>
    </source>
</evidence>
<dbReference type="PANTHER" id="PTHR22773">
    <property type="entry name" value="NADH DEHYDROGENASE"/>
    <property type="match status" value="1"/>
</dbReference>
<comment type="caution">
    <text evidence="8">The sequence shown here is derived from an EMBL/GenBank/DDBJ whole genome shotgun (WGS) entry which is preliminary data.</text>
</comment>
<dbReference type="Proteomes" id="UP000295188">
    <property type="component" value="Unassembled WGS sequence"/>
</dbReference>
<dbReference type="HAMAP" id="MF_00445">
    <property type="entry name" value="NDH1_NuoN_1"/>
    <property type="match status" value="1"/>
</dbReference>
<dbReference type="PRINTS" id="PR01434">
    <property type="entry name" value="NADHDHGNASE5"/>
</dbReference>
<feature type="transmembrane region" description="Helical" evidence="5">
    <location>
        <begin position="104"/>
        <end position="121"/>
    </location>
</feature>
<comment type="subcellular location">
    <subcellularLocation>
        <location evidence="5">Cell membrane</location>
        <topology evidence="5">Multi-pass membrane protein</topology>
    </subcellularLocation>
    <subcellularLocation>
        <location evidence="1">Endomembrane system</location>
        <topology evidence="1">Multi-pass membrane protein</topology>
    </subcellularLocation>
    <subcellularLocation>
        <location evidence="6">Membrane</location>
        <topology evidence="6">Multi-pass membrane protein</topology>
    </subcellularLocation>
</comment>
<reference evidence="8 9" key="1">
    <citation type="submission" date="2019-03" db="EMBL/GenBank/DDBJ databases">
        <title>Genomic Encyclopedia of Type Strains, Phase IV (KMG-IV): sequencing the most valuable type-strain genomes for metagenomic binning, comparative biology and taxonomic classification.</title>
        <authorList>
            <person name="Goeker M."/>
        </authorList>
    </citation>
    <scope>NUCLEOTIDE SEQUENCE [LARGE SCALE GENOMIC DNA]</scope>
    <source>
        <strain evidence="8 9">DSM 20467</strain>
    </source>
</reference>
<feature type="transmembrane region" description="Helical" evidence="5">
    <location>
        <begin position="397"/>
        <end position="417"/>
    </location>
</feature>
<gene>
    <name evidence="5" type="primary">nuoN</name>
    <name evidence="8" type="ORF">EDC37_107143</name>
</gene>
<dbReference type="Pfam" id="PF00361">
    <property type="entry name" value="Proton_antipo_M"/>
    <property type="match status" value="1"/>
</dbReference>
<feature type="transmembrane region" description="Helical" evidence="5">
    <location>
        <begin position="355"/>
        <end position="377"/>
    </location>
</feature>
<feature type="transmembrane region" description="Helical" evidence="5">
    <location>
        <begin position="35"/>
        <end position="54"/>
    </location>
</feature>
<feature type="transmembrane region" description="Helical" evidence="5">
    <location>
        <begin position="294"/>
        <end position="314"/>
    </location>
</feature>
<dbReference type="AlphaFoldDB" id="A0A4R3K8P8"/>
<dbReference type="GO" id="GO:0008137">
    <property type="term" value="F:NADH dehydrogenase (ubiquinone) activity"/>
    <property type="evidence" value="ECO:0007669"/>
    <property type="project" value="InterPro"/>
</dbReference>
<dbReference type="EC" id="7.1.1.-" evidence="5"/>
<evidence type="ECO:0000313" key="9">
    <source>
        <dbReference type="Proteomes" id="UP000295188"/>
    </source>
</evidence>
<sequence length="473" mass="51949">MNLYVIYPEITVLVLALALIIIDLLLPSEETRRPLGYITILVLSILAISLFWQYHLTISAYFYQGLFYYDNYAIFFKQLFLLAVILTVLFSLQYIDTMKYSSEFYSMILFALTGMMILASANDFLTFFIGLELMTISFYALSGFGLTNKKSSEAAIKYLIIGSLSTAVTLYGISLIYGTAHSFDFAVVCKNPEFFSALGIAGMMMITAGIFFKMSIIPFHMWAPDTYEGAPVPVTGLLAMGSKAAAIAVFMRILFEAFFPAADYFMPVLAVFSAICMIGGNIAAMKQKNIKRMLAYSSIAQAGYMMVGICAASPQGLKGVLFYAFLYVLANTGAFAVVTVVALEKKGTDYEQFTALSQSAPVLAMVMSVSLLSMAGIPPTAGFAGKLYLFMAVVEHGYLWLAFVGFIMSMLSVYYYLKVVRVMYTGKSDGSTITISGAVRAAVLISMTATVVFGVWPQYLSMLTDFAAITFLR</sequence>
<feature type="transmembrane region" description="Helical" evidence="5">
    <location>
        <begin position="158"/>
        <end position="177"/>
    </location>
</feature>
<dbReference type="GO" id="GO:0005886">
    <property type="term" value="C:plasma membrane"/>
    <property type="evidence" value="ECO:0007669"/>
    <property type="project" value="UniProtKB-SubCell"/>
</dbReference>
<proteinExistence type="inferred from homology"/>
<dbReference type="GO" id="GO:0012505">
    <property type="term" value="C:endomembrane system"/>
    <property type="evidence" value="ECO:0007669"/>
    <property type="project" value="UniProtKB-SubCell"/>
</dbReference>
<evidence type="ECO:0000256" key="5">
    <source>
        <dbReference type="HAMAP-Rule" id="MF_00445"/>
    </source>
</evidence>
<dbReference type="GO" id="GO:0042773">
    <property type="term" value="P:ATP synthesis coupled electron transport"/>
    <property type="evidence" value="ECO:0007669"/>
    <property type="project" value="InterPro"/>
</dbReference>
<keyword evidence="5" id="KW-0520">NAD</keyword>
<evidence type="ECO:0000256" key="2">
    <source>
        <dbReference type="ARBA" id="ARBA00022692"/>
    </source>
</evidence>
<keyword evidence="9" id="KW-1185">Reference proteome</keyword>
<keyword evidence="5" id="KW-0813">Transport</keyword>
<evidence type="ECO:0000256" key="1">
    <source>
        <dbReference type="ARBA" id="ARBA00004127"/>
    </source>
</evidence>
<feature type="transmembrane region" description="Helical" evidence="5">
    <location>
        <begin position="320"/>
        <end position="343"/>
    </location>
</feature>
<protein>
    <recommendedName>
        <fullName evidence="5">NADH-quinone oxidoreductase subunit N</fullName>
        <ecNumber evidence="5">7.1.1.-</ecNumber>
    </recommendedName>
    <alternativeName>
        <fullName evidence="5">NADH dehydrogenase I subunit N</fullName>
    </alternativeName>
    <alternativeName>
        <fullName evidence="5">NDH-1 subunit N</fullName>
    </alternativeName>
</protein>
<evidence type="ECO:0000259" key="7">
    <source>
        <dbReference type="Pfam" id="PF00361"/>
    </source>
</evidence>
<keyword evidence="5" id="KW-0874">Quinone</keyword>
<comment type="catalytic activity">
    <reaction evidence="5">
        <text>a quinone + NADH + 5 H(+)(in) = a quinol + NAD(+) + 4 H(+)(out)</text>
        <dbReference type="Rhea" id="RHEA:57888"/>
        <dbReference type="ChEBI" id="CHEBI:15378"/>
        <dbReference type="ChEBI" id="CHEBI:24646"/>
        <dbReference type="ChEBI" id="CHEBI:57540"/>
        <dbReference type="ChEBI" id="CHEBI:57945"/>
        <dbReference type="ChEBI" id="CHEBI:132124"/>
    </reaction>
</comment>
<feature type="transmembrane region" description="Helical" evidence="5">
    <location>
        <begin position="6"/>
        <end position="26"/>
    </location>
</feature>
<dbReference type="OrthoDB" id="9807568at2"/>
<feature type="transmembrane region" description="Helical" evidence="5">
    <location>
        <begin position="234"/>
        <end position="255"/>
    </location>
</feature>
<dbReference type="InterPro" id="IPR001750">
    <property type="entry name" value="ND/Mrp_TM"/>
</dbReference>
<comment type="similarity">
    <text evidence="5">Belongs to the complex I subunit 2 family.</text>
</comment>
<feature type="transmembrane region" description="Helical" evidence="5">
    <location>
        <begin position="438"/>
        <end position="456"/>
    </location>
</feature>
<keyword evidence="4 5" id="KW-0472">Membrane</keyword>
<evidence type="ECO:0000256" key="6">
    <source>
        <dbReference type="RuleBase" id="RU000320"/>
    </source>
</evidence>
<feature type="transmembrane region" description="Helical" evidence="5">
    <location>
        <begin position="127"/>
        <end position="146"/>
    </location>
</feature>
<comment type="function">
    <text evidence="5">NDH-1 shuttles electrons from NADH, via FMN and iron-sulfur (Fe-S) centers, to quinones in the respiratory chain. The immediate electron acceptor for the enzyme in this species is believed to be a menaquinone. Couples the redox reaction to proton translocation (for every two electrons transferred, four hydrogen ions are translocated across the cytoplasmic membrane), and thus conserves the redox energy in a proton gradient.</text>
</comment>
<comment type="subunit">
    <text evidence="5">NDH-1 is composed of 14 different subunits. Subunits NuoA, H, J, K, L, M, N constitute the membrane sector of the complex.</text>
</comment>
<dbReference type="NCBIfam" id="TIGR01770">
    <property type="entry name" value="NDH_I_N"/>
    <property type="match status" value="1"/>
</dbReference>
<keyword evidence="2 5" id="KW-0812">Transmembrane</keyword>
<feature type="transmembrane region" description="Helical" evidence="5">
    <location>
        <begin position="261"/>
        <end position="282"/>
    </location>
</feature>
<feature type="transmembrane region" description="Helical" evidence="5">
    <location>
        <begin position="74"/>
        <end position="92"/>
    </location>
</feature>